<reference evidence="2" key="1">
    <citation type="submission" date="2017-04" db="EMBL/GenBank/DDBJ databases">
        <title>Comparative genomics and description of representatives of a novel lineage of planctomycetes thriving in anoxic sediments.</title>
        <authorList>
            <person name="Spring S."/>
            <person name="Bunk B."/>
            <person name="Sproer C."/>
        </authorList>
    </citation>
    <scope>NUCLEOTIDE SEQUENCE [LARGE SCALE GENOMIC DNA]</scope>
    <source>
        <strain evidence="2">ST-PulAB-D4</strain>
    </source>
</reference>
<dbReference type="RefSeq" id="WP_226997503.1">
    <property type="nucleotide sequence ID" value="NZ_CP021023.1"/>
</dbReference>
<dbReference type="InterPro" id="IPR029465">
    <property type="entry name" value="ATPgrasp_TupA"/>
</dbReference>
<organism evidence="1 2">
    <name type="scientific">Sedimentisphaera salicampi</name>
    <dbReference type="NCBI Taxonomy" id="1941349"/>
    <lineage>
        <taxon>Bacteria</taxon>
        <taxon>Pseudomonadati</taxon>
        <taxon>Planctomycetota</taxon>
        <taxon>Phycisphaerae</taxon>
        <taxon>Sedimentisphaerales</taxon>
        <taxon>Sedimentisphaeraceae</taxon>
        <taxon>Sedimentisphaera</taxon>
    </lineage>
</organism>
<accession>A0A1W6LKM5</accession>
<evidence type="ECO:0000313" key="2">
    <source>
        <dbReference type="Proteomes" id="UP000193334"/>
    </source>
</evidence>
<keyword evidence="2" id="KW-1185">Reference proteome</keyword>
<dbReference type="Proteomes" id="UP000193334">
    <property type="component" value="Chromosome"/>
</dbReference>
<dbReference type="SUPFAM" id="SSF56059">
    <property type="entry name" value="Glutathione synthetase ATP-binding domain-like"/>
    <property type="match status" value="1"/>
</dbReference>
<dbReference type="AlphaFoldDB" id="A0A1W6LKM5"/>
<protein>
    <submittedName>
        <fullName evidence="1">Uncharacterized protein</fullName>
    </submittedName>
</protein>
<dbReference type="KEGG" id="pbp:STSP1_00669"/>
<name>A0A1W6LKM5_9BACT</name>
<gene>
    <name evidence="1" type="ORF">STSP1_00669</name>
</gene>
<proteinExistence type="predicted"/>
<dbReference type="Pfam" id="PF14305">
    <property type="entry name" value="ATPgrasp_TupA"/>
    <property type="match status" value="1"/>
</dbReference>
<evidence type="ECO:0000313" key="1">
    <source>
        <dbReference type="EMBL" id="ARN56293.1"/>
    </source>
</evidence>
<dbReference type="STRING" id="1941349.STSP1_00669"/>
<dbReference type="EMBL" id="CP021023">
    <property type="protein sequence ID" value="ARN56293.1"/>
    <property type="molecule type" value="Genomic_DNA"/>
</dbReference>
<sequence length="299" mass="35555">MNFAKKILRILMPKFQLVRFFYFRYLFFKRNKYWPDFKNPKTYNEKINLRKREYKHELFSVCSDKIKAKEYVAEKVGDDVVIENYFVGDSISAEKIKEILNERGDFFLKANHNSGPVQLISSESTDEQIREACKSVNEQLDIDFGKIVNERWYSDITPRILAEKSLEPSNGETDIKDYKFHCFKQGNGYIRVVLHVDYDRNFNHNRSFFEGESLDWLPFSLRYPAIYTKLKVPENYQKMLEIAKKLAEPFSYVRVDLYNVNGNIYFGEMTFAHGSGAEEFSAYCYDEWMGNYWTGDPRY</sequence>